<gene>
    <name evidence="1" type="ORF">GGD89_002125</name>
</gene>
<evidence type="ECO:0000313" key="1">
    <source>
        <dbReference type="EMBL" id="MBB4266493.1"/>
    </source>
</evidence>
<organism evidence="1 2">
    <name type="scientific">Roseospira visakhapatnamensis</name>
    <dbReference type="NCBI Taxonomy" id="390880"/>
    <lineage>
        <taxon>Bacteria</taxon>
        <taxon>Pseudomonadati</taxon>
        <taxon>Pseudomonadota</taxon>
        <taxon>Alphaproteobacteria</taxon>
        <taxon>Rhodospirillales</taxon>
        <taxon>Rhodospirillaceae</taxon>
        <taxon>Roseospira</taxon>
    </lineage>
</organism>
<sequence>MPLSELKLDQSLVTDLETDADARIVAEATSIAPGGDGRLSPGATSVFCARFSGAKPRAILFMLP</sequence>
<accession>A0A7W6WA48</accession>
<keyword evidence="2" id="KW-1185">Reference proteome</keyword>
<dbReference type="EMBL" id="JACIGK010000014">
    <property type="protein sequence ID" value="MBB4266493.1"/>
    <property type="molecule type" value="Genomic_DNA"/>
</dbReference>
<comment type="caution">
    <text evidence="1">The sequence shown here is derived from an EMBL/GenBank/DDBJ whole genome shotgun (WGS) entry which is preliminary data.</text>
</comment>
<proteinExistence type="predicted"/>
<dbReference type="RefSeq" id="WP_184044985.1">
    <property type="nucleotide sequence ID" value="NZ_JACIGK010000014.1"/>
</dbReference>
<protein>
    <submittedName>
        <fullName evidence="1">Uncharacterized protein</fullName>
    </submittedName>
</protein>
<reference evidence="1 2" key="1">
    <citation type="submission" date="2020-08" db="EMBL/GenBank/DDBJ databases">
        <title>Genome sequencing of Purple Non-Sulfur Bacteria from various extreme environments.</title>
        <authorList>
            <person name="Mayer M."/>
        </authorList>
    </citation>
    <scope>NUCLEOTIDE SEQUENCE [LARGE SCALE GENOMIC DNA]</scope>
    <source>
        <strain evidence="1 2">JA131</strain>
    </source>
</reference>
<dbReference type="Proteomes" id="UP000554286">
    <property type="component" value="Unassembled WGS sequence"/>
</dbReference>
<dbReference type="AlphaFoldDB" id="A0A7W6WA48"/>
<evidence type="ECO:0000313" key="2">
    <source>
        <dbReference type="Proteomes" id="UP000554286"/>
    </source>
</evidence>
<name>A0A7W6WA48_9PROT</name>